<feature type="compositionally biased region" description="Acidic residues" evidence="1">
    <location>
        <begin position="231"/>
        <end position="242"/>
    </location>
</feature>
<feature type="compositionally biased region" description="Low complexity" evidence="1">
    <location>
        <begin position="160"/>
        <end position="169"/>
    </location>
</feature>
<feature type="compositionally biased region" description="Basic and acidic residues" evidence="1">
    <location>
        <begin position="75"/>
        <end position="93"/>
    </location>
</feature>
<reference evidence="2" key="2">
    <citation type="submission" date="2023-05" db="EMBL/GenBank/DDBJ databases">
        <authorList>
            <consortium name="Lawrence Berkeley National Laboratory"/>
            <person name="Steindorff A."/>
            <person name="Hensen N."/>
            <person name="Bonometti L."/>
            <person name="Westerberg I."/>
            <person name="Brannstrom I.O."/>
            <person name="Guillou S."/>
            <person name="Cros-Aarteil S."/>
            <person name="Calhoun S."/>
            <person name="Haridas S."/>
            <person name="Kuo A."/>
            <person name="Mondo S."/>
            <person name="Pangilinan J."/>
            <person name="Riley R."/>
            <person name="Labutti K."/>
            <person name="Andreopoulos B."/>
            <person name="Lipzen A."/>
            <person name="Chen C."/>
            <person name="Yanf M."/>
            <person name="Daum C."/>
            <person name="Ng V."/>
            <person name="Clum A."/>
            <person name="Ohm R."/>
            <person name="Martin F."/>
            <person name="Silar P."/>
            <person name="Natvig D."/>
            <person name="Lalanne C."/>
            <person name="Gautier V."/>
            <person name="Ament-Velasquez S.L."/>
            <person name="Kruys A."/>
            <person name="Hutchinson M.I."/>
            <person name="Powell A.J."/>
            <person name="Barry K."/>
            <person name="Miller A.N."/>
            <person name="Grigoriev I.V."/>
            <person name="Debuchy R."/>
            <person name="Gladieux P."/>
            <person name="Thoren M.H."/>
            <person name="Johannesson H."/>
        </authorList>
    </citation>
    <scope>NUCLEOTIDE SEQUENCE</scope>
    <source>
        <strain evidence="2">CBS 123565</strain>
    </source>
</reference>
<keyword evidence="3" id="KW-1185">Reference proteome</keyword>
<feature type="region of interest" description="Disordered" evidence="1">
    <location>
        <begin position="264"/>
        <end position="299"/>
    </location>
</feature>
<gene>
    <name evidence="2" type="ORF">BT67DRAFT_457172</name>
</gene>
<dbReference type="Proteomes" id="UP001304895">
    <property type="component" value="Unassembled WGS sequence"/>
</dbReference>
<comment type="caution">
    <text evidence="2">The sequence shown here is derived from an EMBL/GenBank/DDBJ whole genome shotgun (WGS) entry which is preliminary data.</text>
</comment>
<proteinExistence type="predicted"/>
<organism evidence="2 3">
    <name type="scientific">Trichocladium antarcticum</name>
    <dbReference type="NCBI Taxonomy" id="1450529"/>
    <lineage>
        <taxon>Eukaryota</taxon>
        <taxon>Fungi</taxon>
        <taxon>Dikarya</taxon>
        <taxon>Ascomycota</taxon>
        <taxon>Pezizomycotina</taxon>
        <taxon>Sordariomycetes</taxon>
        <taxon>Sordariomycetidae</taxon>
        <taxon>Sordariales</taxon>
        <taxon>Chaetomiaceae</taxon>
        <taxon>Trichocladium</taxon>
    </lineage>
</organism>
<feature type="compositionally biased region" description="Polar residues" evidence="1">
    <location>
        <begin position="143"/>
        <end position="153"/>
    </location>
</feature>
<feature type="compositionally biased region" description="Gly residues" evidence="1">
    <location>
        <begin position="51"/>
        <end position="63"/>
    </location>
</feature>
<dbReference type="AlphaFoldDB" id="A0AAN6UGU7"/>
<feature type="compositionally biased region" description="Low complexity" evidence="1">
    <location>
        <begin position="201"/>
        <end position="216"/>
    </location>
</feature>
<name>A0AAN6UGU7_9PEZI</name>
<feature type="region of interest" description="Disordered" evidence="1">
    <location>
        <begin position="1"/>
        <end position="217"/>
    </location>
</feature>
<accession>A0AAN6UGU7</accession>
<feature type="region of interest" description="Disordered" evidence="1">
    <location>
        <begin position="231"/>
        <end position="252"/>
    </location>
</feature>
<protein>
    <submittedName>
        <fullName evidence="2">Uncharacterized protein</fullName>
    </submittedName>
</protein>
<reference evidence="2" key="1">
    <citation type="journal article" date="2023" name="Mol. Phylogenet. Evol.">
        <title>Genome-scale phylogeny and comparative genomics of the fungal order Sordariales.</title>
        <authorList>
            <person name="Hensen N."/>
            <person name="Bonometti L."/>
            <person name="Westerberg I."/>
            <person name="Brannstrom I.O."/>
            <person name="Guillou S."/>
            <person name="Cros-Aarteil S."/>
            <person name="Calhoun S."/>
            <person name="Haridas S."/>
            <person name="Kuo A."/>
            <person name="Mondo S."/>
            <person name="Pangilinan J."/>
            <person name="Riley R."/>
            <person name="LaButti K."/>
            <person name="Andreopoulos B."/>
            <person name="Lipzen A."/>
            <person name="Chen C."/>
            <person name="Yan M."/>
            <person name="Daum C."/>
            <person name="Ng V."/>
            <person name="Clum A."/>
            <person name="Steindorff A."/>
            <person name="Ohm R.A."/>
            <person name="Martin F."/>
            <person name="Silar P."/>
            <person name="Natvig D.O."/>
            <person name="Lalanne C."/>
            <person name="Gautier V."/>
            <person name="Ament-Velasquez S.L."/>
            <person name="Kruys A."/>
            <person name="Hutchinson M.I."/>
            <person name="Powell A.J."/>
            <person name="Barry K."/>
            <person name="Miller A.N."/>
            <person name="Grigoriev I.V."/>
            <person name="Debuchy R."/>
            <person name="Gladieux P."/>
            <person name="Hiltunen Thoren M."/>
            <person name="Johannesson H."/>
        </authorList>
    </citation>
    <scope>NUCLEOTIDE SEQUENCE</scope>
    <source>
        <strain evidence="2">CBS 123565</strain>
    </source>
</reference>
<dbReference type="EMBL" id="MU853416">
    <property type="protein sequence ID" value="KAK4132660.1"/>
    <property type="molecule type" value="Genomic_DNA"/>
</dbReference>
<feature type="compositionally biased region" description="Basic and acidic residues" evidence="1">
    <location>
        <begin position="270"/>
        <end position="281"/>
    </location>
</feature>
<evidence type="ECO:0000256" key="1">
    <source>
        <dbReference type="SAM" id="MobiDB-lite"/>
    </source>
</evidence>
<evidence type="ECO:0000313" key="2">
    <source>
        <dbReference type="EMBL" id="KAK4132660.1"/>
    </source>
</evidence>
<evidence type="ECO:0000313" key="3">
    <source>
        <dbReference type="Proteomes" id="UP001304895"/>
    </source>
</evidence>
<sequence>MSPLSTPKRKRSEMFIEDIPKLNTTTPFTSLDDGNASPRTRVARSLQNLALGGGDDQGGGGRSPGLSTIGNPMEDGARKRIKMPDVEMRDADHAAAAAEPVDPREQTALAAELQARRLRDNSKGPSRRQRSPKPLRFALDATMSKQSAPAPTTDTDHIATRSTRSTTTTPSPPPSPSHAHPNPRNQPGAVLSHSHNLTSRPKPTTAAEPAPATIITDPLRASLTWHDDEITIYDPDDSDDDGTGINGIGFKPTPAIAHARTMRRRQQLAEYRKREEREARAKRSQRRRGVESPARVASPARLAGKAGLKGKGRRVRFLEGGTEREGLVGG</sequence>